<proteinExistence type="predicted"/>
<feature type="transmembrane region" description="Helical" evidence="6">
    <location>
        <begin position="380"/>
        <end position="400"/>
    </location>
</feature>
<feature type="transmembrane region" description="Helical" evidence="6">
    <location>
        <begin position="91"/>
        <end position="109"/>
    </location>
</feature>
<dbReference type="InterPro" id="IPR018393">
    <property type="entry name" value="NADHpl_OxRdtase_5_subgr"/>
</dbReference>
<organism evidence="9 10">
    <name type="scientific">Sphingobacterium olei</name>
    <dbReference type="NCBI Taxonomy" id="2571155"/>
    <lineage>
        <taxon>Bacteria</taxon>
        <taxon>Pseudomonadati</taxon>
        <taxon>Bacteroidota</taxon>
        <taxon>Sphingobacteriia</taxon>
        <taxon>Sphingobacteriales</taxon>
        <taxon>Sphingobacteriaceae</taxon>
        <taxon>Sphingobacterium</taxon>
    </lineage>
</organism>
<feature type="transmembrane region" description="Helical" evidence="6">
    <location>
        <begin position="145"/>
        <end position="163"/>
    </location>
</feature>
<evidence type="ECO:0000313" key="9">
    <source>
        <dbReference type="EMBL" id="TJZ59797.1"/>
    </source>
</evidence>
<dbReference type="Pfam" id="PF00361">
    <property type="entry name" value="Proton_antipo_M"/>
    <property type="match status" value="1"/>
</dbReference>
<feature type="transmembrane region" description="Helical" evidence="6">
    <location>
        <begin position="121"/>
        <end position="139"/>
    </location>
</feature>
<dbReference type="PRINTS" id="PR01435">
    <property type="entry name" value="NPOXDRDTASE5"/>
</dbReference>
<feature type="transmembrane region" description="Helical" evidence="6">
    <location>
        <begin position="617"/>
        <end position="637"/>
    </location>
</feature>
<feature type="transmembrane region" description="Helical" evidence="6">
    <location>
        <begin position="343"/>
        <end position="360"/>
    </location>
</feature>
<dbReference type="PANTHER" id="PTHR42829">
    <property type="entry name" value="NADH-UBIQUINONE OXIDOREDUCTASE CHAIN 5"/>
    <property type="match status" value="1"/>
</dbReference>
<dbReference type="PANTHER" id="PTHR42829:SF2">
    <property type="entry name" value="NADH-UBIQUINONE OXIDOREDUCTASE CHAIN 5"/>
    <property type="match status" value="1"/>
</dbReference>
<keyword evidence="2 5" id="KW-0812">Transmembrane</keyword>
<dbReference type="Gene3D" id="1.20.5.2700">
    <property type="match status" value="1"/>
</dbReference>
<feature type="domain" description="NADH:quinone oxidoreductase/Mrp antiporter transmembrane" evidence="7">
    <location>
        <begin position="140"/>
        <end position="417"/>
    </location>
</feature>
<feature type="transmembrane region" description="Helical" evidence="6">
    <location>
        <begin position="218"/>
        <end position="241"/>
    </location>
</feature>
<dbReference type="GO" id="GO:0016020">
    <property type="term" value="C:membrane"/>
    <property type="evidence" value="ECO:0007669"/>
    <property type="project" value="UniProtKB-SubCell"/>
</dbReference>
<feature type="transmembrane region" description="Helical" evidence="6">
    <location>
        <begin position="415"/>
        <end position="439"/>
    </location>
</feature>
<dbReference type="Proteomes" id="UP000306808">
    <property type="component" value="Unassembled WGS sequence"/>
</dbReference>
<dbReference type="GO" id="GO:0003954">
    <property type="term" value="F:NADH dehydrogenase activity"/>
    <property type="evidence" value="ECO:0007669"/>
    <property type="project" value="TreeGrafter"/>
</dbReference>
<feature type="transmembrane region" description="Helical" evidence="6">
    <location>
        <begin position="253"/>
        <end position="271"/>
    </location>
</feature>
<keyword evidence="4 6" id="KW-0472">Membrane</keyword>
<feature type="domain" description="NADH-Ubiquinone oxidoreductase (complex I) chain 5 N-terminal" evidence="8">
    <location>
        <begin position="72"/>
        <end position="122"/>
    </location>
</feature>
<evidence type="ECO:0000256" key="6">
    <source>
        <dbReference type="SAM" id="Phobius"/>
    </source>
</evidence>
<evidence type="ECO:0000256" key="5">
    <source>
        <dbReference type="RuleBase" id="RU000320"/>
    </source>
</evidence>
<reference evidence="9 10" key="1">
    <citation type="submission" date="2019-04" db="EMBL/GenBank/DDBJ databases">
        <title>Sphingobacterium olei sp. nov., isolated from oil-contaminated soil.</title>
        <authorList>
            <person name="Liu B."/>
        </authorList>
    </citation>
    <scope>NUCLEOTIDE SEQUENCE [LARGE SCALE GENOMIC DNA]</scope>
    <source>
        <strain evidence="9 10">HAL-9</strain>
    </source>
</reference>
<dbReference type="OrthoDB" id="9807568at2"/>
<evidence type="ECO:0000256" key="1">
    <source>
        <dbReference type="ARBA" id="ARBA00004127"/>
    </source>
</evidence>
<comment type="subcellular location">
    <subcellularLocation>
        <location evidence="1">Endomembrane system</location>
        <topology evidence="1">Multi-pass membrane protein</topology>
    </subcellularLocation>
    <subcellularLocation>
        <location evidence="5">Membrane</location>
        <topology evidence="5">Multi-pass membrane protein</topology>
    </subcellularLocation>
</comment>
<accession>A0A4U0NY74</accession>
<dbReference type="EMBL" id="SUME01000005">
    <property type="protein sequence ID" value="TJZ59797.1"/>
    <property type="molecule type" value="Genomic_DNA"/>
</dbReference>
<keyword evidence="3 6" id="KW-1133">Transmembrane helix</keyword>
<dbReference type="GO" id="GO:0008137">
    <property type="term" value="F:NADH dehydrogenase (ubiquinone) activity"/>
    <property type="evidence" value="ECO:0007669"/>
    <property type="project" value="InterPro"/>
</dbReference>
<feature type="transmembrane region" description="Helical" evidence="6">
    <location>
        <begin position="515"/>
        <end position="533"/>
    </location>
</feature>
<feature type="transmembrane region" description="Helical" evidence="6">
    <location>
        <begin position="184"/>
        <end position="206"/>
    </location>
</feature>
<dbReference type="GO" id="GO:0015990">
    <property type="term" value="P:electron transport coupled proton transport"/>
    <property type="evidence" value="ECO:0007669"/>
    <property type="project" value="TreeGrafter"/>
</dbReference>
<feature type="transmembrane region" description="Helical" evidence="6">
    <location>
        <begin position="283"/>
        <end position="304"/>
    </location>
</feature>
<evidence type="ECO:0000259" key="7">
    <source>
        <dbReference type="Pfam" id="PF00361"/>
    </source>
</evidence>
<dbReference type="GO" id="GO:0042773">
    <property type="term" value="P:ATP synthesis coupled electron transport"/>
    <property type="evidence" value="ECO:0007669"/>
    <property type="project" value="InterPro"/>
</dbReference>
<feature type="transmembrane region" description="Helical" evidence="6">
    <location>
        <begin position="311"/>
        <end position="337"/>
    </location>
</feature>
<dbReference type="Pfam" id="PF00662">
    <property type="entry name" value="Proton_antipo_N"/>
    <property type="match status" value="1"/>
</dbReference>
<dbReference type="InterPro" id="IPR003945">
    <property type="entry name" value="NU5C-like"/>
</dbReference>
<evidence type="ECO:0000256" key="3">
    <source>
        <dbReference type="ARBA" id="ARBA00022989"/>
    </source>
</evidence>
<gene>
    <name evidence="9" type="primary">nuoL</name>
    <name evidence="9" type="ORF">FAZ15_12925</name>
</gene>
<evidence type="ECO:0000256" key="4">
    <source>
        <dbReference type="ARBA" id="ARBA00023136"/>
    </source>
</evidence>
<dbReference type="NCBIfam" id="TIGR01974">
    <property type="entry name" value="NDH_I_L"/>
    <property type="match status" value="1"/>
</dbReference>
<evidence type="ECO:0000313" key="10">
    <source>
        <dbReference type="Proteomes" id="UP000306808"/>
    </source>
</evidence>
<sequence length="639" mass="69645">MIELVWLVPLSALVGFIINGLGQNLLPKPVIGIIGSGAILVSFAVSCALFGEVNAARQAGETGVFTYHLFDWISVGSLNFSLSFLVDPLSAIMLLIITGIGFLIHLYSISYMAHDAGFGKFFAYLNLFVFFMLLLVLGSNYLVMFIGWEGVGLCSYLLIGFWYKNSSYAAAAKKAFVMNRIGDLGFLIAVFFIIATFGSLEFSTVLGQAAQMSSGDSTLLVITLLLFIAATGKSAQIPLFTWLPDAMAGPTPVSALIHAATMVTAGIYMIARSNIMFTLSPVTMQIIAVVGVCTALLAALIAITQNDIKKVLAYSTVSQLGYMFLGLGVGAFTGAFFHVLTHAFFKALLFLGAGSVIHAMSNEQDMRKMGGLKKSLPITYATMLIGTIAIAGIPPLSGFFSKDEILAYAFVHNPIFWGVGFLAALCTAFYMFRLLYLTFFGKFRGTEEQRHHLHESPWQMTVPLVILALLAVVGGFLNVPEALNGSHWLANFLTPVFADSQAVAQPFHLDHTTEYILMGISSLAALVMAFVAYSKYVKRADIPQDDGIQQSLLYDLSYRKFYIDEIYDALIVRPLDALSKFFYKVVDREAIDGLVNGVANFFIVSGRGIRQLQSGHVGFYIFMMVVGVIAIMLYGLLNL</sequence>
<dbReference type="InterPro" id="IPR001750">
    <property type="entry name" value="ND/Mrp_TM"/>
</dbReference>
<name>A0A4U0NY74_9SPHI</name>
<dbReference type="PRINTS" id="PR01434">
    <property type="entry name" value="NADHDHGNASE5"/>
</dbReference>
<feature type="transmembrane region" description="Helical" evidence="6">
    <location>
        <begin position="65"/>
        <end position="85"/>
    </location>
</feature>
<dbReference type="AlphaFoldDB" id="A0A4U0NY74"/>
<dbReference type="RefSeq" id="WP_136901739.1">
    <property type="nucleotide sequence ID" value="NZ_SUME01000005.1"/>
</dbReference>
<feature type="transmembrane region" description="Helical" evidence="6">
    <location>
        <begin position="30"/>
        <end position="53"/>
    </location>
</feature>
<evidence type="ECO:0000259" key="8">
    <source>
        <dbReference type="Pfam" id="PF00662"/>
    </source>
</evidence>
<dbReference type="GO" id="GO:0012505">
    <property type="term" value="C:endomembrane system"/>
    <property type="evidence" value="ECO:0007669"/>
    <property type="project" value="UniProtKB-SubCell"/>
</dbReference>
<keyword evidence="10" id="KW-1185">Reference proteome</keyword>
<feature type="transmembrane region" description="Helical" evidence="6">
    <location>
        <begin position="460"/>
        <end position="479"/>
    </location>
</feature>
<dbReference type="InterPro" id="IPR001516">
    <property type="entry name" value="Proton_antipo_N"/>
</dbReference>
<comment type="caution">
    <text evidence="9">The sequence shown here is derived from an EMBL/GenBank/DDBJ whole genome shotgun (WGS) entry which is preliminary data.</text>
</comment>
<protein>
    <submittedName>
        <fullName evidence="9">NADH-quinone oxidoreductase subunit L</fullName>
    </submittedName>
</protein>
<dbReference type="NCBIfam" id="NF005141">
    <property type="entry name" value="PRK06590.1"/>
    <property type="match status" value="1"/>
</dbReference>
<evidence type="ECO:0000256" key="2">
    <source>
        <dbReference type="ARBA" id="ARBA00022692"/>
    </source>
</evidence>